<organism evidence="8 9">
    <name type="scientific">Paracoccus kondratievae</name>
    <dbReference type="NCBI Taxonomy" id="135740"/>
    <lineage>
        <taxon>Bacteria</taxon>
        <taxon>Pseudomonadati</taxon>
        <taxon>Pseudomonadota</taxon>
        <taxon>Alphaproteobacteria</taxon>
        <taxon>Rhodobacterales</taxon>
        <taxon>Paracoccaceae</taxon>
        <taxon>Paracoccus</taxon>
    </lineage>
</organism>
<dbReference type="GO" id="GO:0005737">
    <property type="term" value="C:cytoplasm"/>
    <property type="evidence" value="ECO:0007669"/>
    <property type="project" value="UniProtKB-SubCell"/>
</dbReference>
<keyword evidence="2 4" id="KW-0521">NADP</keyword>
<reference evidence="8" key="1">
    <citation type="journal article" date="2014" name="Int. J. Syst. Evol. Microbiol.">
        <title>Complete genome sequence of Corynebacterium casei LMG S-19264T (=DSM 44701T), isolated from a smear-ripened cheese.</title>
        <authorList>
            <consortium name="US DOE Joint Genome Institute (JGI-PGF)"/>
            <person name="Walter F."/>
            <person name="Albersmeier A."/>
            <person name="Kalinowski J."/>
            <person name="Ruckert C."/>
        </authorList>
    </citation>
    <scope>NUCLEOTIDE SEQUENCE</scope>
    <source>
        <strain evidence="8">VKM B-2222</strain>
    </source>
</reference>
<reference evidence="8" key="2">
    <citation type="submission" date="2023-01" db="EMBL/GenBank/DDBJ databases">
        <authorList>
            <person name="Sun Q."/>
            <person name="Evtushenko L."/>
        </authorList>
    </citation>
    <scope>NUCLEOTIDE SEQUENCE</scope>
    <source>
        <strain evidence="8">VKM B-2222</strain>
    </source>
</reference>
<comment type="catalytic activity">
    <reaction evidence="4">
        <text>L-proline + NADP(+) = (S)-1-pyrroline-5-carboxylate + NADPH + 2 H(+)</text>
        <dbReference type="Rhea" id="RHEA:14109"/>
        <dbReference type="ChEBI" id="CHEBI:15378"/>
        <dbReference type="ChEBI" id="CHEBI:17388"/>
        <dbReference type="ChEBI" id="CHEBI:57783"/>
        <dbReference type="ChEBI" id="CHEBI:58349"/>
        <dbReference type="ChEBI" id="CHEBI:60039"/>
        <dbReference type="EC" id="1.5.1.2"/>
    </reaction>
</comment>
<sequence>MRTGIIGATGWLGSALGAGLLSRGISRPDELVLLNRSGPRPDYHGYENVIWVANAADLVAQSEVVVVSVRPEDWAALKLKADGRLIISFMAGIDARTLSRCRGRIVRAMPNAAAEIGASYSPFWAAEGVSEADRATVRRLLSAIGTTDELETEAQIDLMTALPGSGAAYPAMMAVAMAGFMRAQGVSDVIAWRAAEAAVVGGARLLEGRMAEAPELLAAYRGYRGTTAAGIEAAEAAGFAKAVTVALAAATDKARRMTIDAGDQV</sequence>
<comment type="catalytic activity">
    <reaction evidence="4">
        <text>L-proline + NAD(+) = (S)-1-pyrroline-5-carboxylate + NADH + 2 H(+)</text>
        <dbReference type="Rhea" id="RHEA:14105"/>
        <dbReference type="ChEBI" id="CHEBI:15378"/>
        <dbReference type="ChEBI" id="CHEBI:17388"/>
        <dbReference type="ChEBI" id="CHEBI:57540"/>
        <dbReference type="ChEBI" id="CHEBI:57945"/>
        <dbReference type="ChEBI" id="CHEBI:60039"/>
        <dbReference type="EC" id="1.5.1.2"/>
    </reaction>
</comment>
<evidence type="ECO:0000256" key="1">
    <source>
        <dbReference type="ARBA" id="ARBA00005525"/>
    </source>
</evidence>
<evidence type="ECO:0000256" key="3">
    <source>
        <dbReference type="ARBA" id="ARBA00023002"/>
    </source>
</evidence>
<evidence type="ECO:0000259" key="6">
    <source>
        <dbReference type="Pfam" id="PF03807"/>
    </source>
</evidence>
<dbReference type="InterPro" id="IPR028939">
    <property type="entry name" value="P5C_Rdtase_cat_N"/>
</dbReference>
<dbReference type="GO" id="GO:0055129">
    <property type="term" value="P:L-proline biosynthetic process"/>
    <property type="evidence" value="ECO:0007669"/>
    <property type="project" value="UniProtKB-UniRule"/>
</dbReference>
<dbReference type="SUPFAM" id="SSF48179">
    <property type="entry name" value="6-phosphogluconate dehydrogenase C-terminal domain-like"/>
    <property type="match status" value="1"/>
</dbReference>
<dbReference type="PIRSF" id="PIRSF000193">
    <property type="entry name" value="Pyrrol-5-carb_rd"/>
    <property type="match status" value="1"/>
</dbReference>
<comment type="caution">
    <text evidence="8">The sequence shown here is derived from an EMBL/GenBank/DDBJ whole genome shotgun (WGS) entry which is preliminary data.</text>
</comment>
<evidence type="ECO:0000259" key="7">
    <source>
        <dbReference type="Pfam" id="PF14748"/>
    </source>
</evidence>
<dbReference type="InterPro" id="IPR029036">
    <property type="entry name" value="P5CR_dimer"/>
</dbReference>
<keyword evidence="9" id="KW-1185">Reference proteome</keyword>
<comment type="function">
    <text evidence="4">Catalyzes the reduction of 1-pyrroline-5-carboxylate (PCA) to L-proline.</text>
</comment>
<dbReference type="HAMAP" id="MF_01925">
    <property type="entry name" value="P5C_reductase"/>
    <property type="match status" value="1"/>
</dbReference>
<dbReference type="Proteomes" id="UP001143349">
    <property type="component" value="Unassembled WGS sequence"/>
</dbReference>
<evidence type="ECO:0000313" key="8">
    <source>
        <dbReference type="EMBL" id="GLK64264.1"/>
    </source>
</evidence>
<proteinExistence type="inferred from homology"/>
<dbReference type="AlphaFoldDB" id="A0AAD3NZ72"/>
<feature type="domain" description="Pyrroline-5-carboxylate reductase dimerisation" evidence="7">
    <location>
        <begin position="153"/>
        <end position="257"/>
    </location>
</feature>
<comment type="pathway">
    <text evidence="4">Amino-acid biosynthesis; L-proline biosynthesis; L-proline from L-glutamate 5-semialdehyde: step 1/1.</text>
</comment>
<dbReference type="Pfam" id="PF14748">
    <property type="entry name" value="P5CR_dimer"/>
    <property type="match status" value="1"/>
</dbReference>
<keyword evidence="3 4" id="KW-0560">Oxidoreductase</keyword>
<name>A0AAD3NZ72_9RHOB</name>
<gene>
    <name evidence="8" type="primary">proC_1</name>
    <name evidence="4" type="synonym">proC</name>
    <name evidence="8" type="ORF">GCM10017635_17350</name>
</gene>
<dbReference type="PANTHER" id="PTHR11645:SF0">
    <property type="entry name" value="PYRROLINE-5-CARBOXYLATE REDUCTASE 3"/>
    <property type="match status" value="1"/>
</dbReference>
<evidence type="ECO:0000256" key="2">
    <source>
        <dbReference type="ARBA" id="ARBA00022857"/>
    </source>
</evidence>
<evidence type="ECO:0000256" key="4">
    <source>
        <dbReference type="HAMAP-Rule" id="MF_01925"/>
    </source>
</evidence>
<dbReference type="RefSeq" id="WP_271179629.1">
    <property type="nucleotide sequence ID" value="NZ_BSFH01000026.1"/>
</dbReference>
<dbReference type="InterPro" id="IPR036291">
    <property type="entry name" value="NAD(P)-bd_dom_sf"/>
</dbReference>
<evidence type="ECO:0000256" key="5">
    <source>
        <dbReference type="PIRSR" id="PIRSR000193-1"/>
    </source>
</evidence>
<feature type="binding site" evidence="5">
    <location>
        <begin position="6"/>
        <end position="12"/>
    </location>
    <ligand>
        <name>NADP(+)</name>
        <dbReference type="ChEBI" id="CHEBI:58349"/>
    </ligand>
</feature>
<feature type="domain" description="Pyrroline-5-carboxylate reductase catalytic N-terminal" evidence="6">
    <location>
        <begin position="4"/>
        <end position="92"/>
    </location>
</feature>
<evidence type="ECO:0000313" key="9">
    <source>
        <dbReference type="Proteomes" id="UP001143349"/>
    </source>
</evidence>
<dbReference type="Pfam" id="PF03807">
    <property type="entry name" value="F420_oxidored"/>
    <property type="match status" value="1"/>
</dbReference>
<keyword evidence="4" id="KW-0641">Proline biosynthesis</keyword>
<dbReference type="PANTHER" id="PTHR11645">
    <property type="entry name" value="PYRROLINE-5-CARBOXYLATE REDUCTASE"/>
    <property type="match status" value="1"/>
</dbReference>
<dbReference type="InterPro" id="IPR008927">
    <property type="entry name" value="6-PGluconate_DH-like_C_sf"/>
</dbReference>
<keyword evidence="4" id="KW-0028">Amino-acid biosynthesis</keyword>
<dbReference type="Gene3D" id="3.40.50.720">
    <property type="entry name" value="NAD(P)-binding Rossmann-like Domain"/>
    <property type="match status" value="1"/>
</dbReference>
<dbReference type="EC" id="1.5.1.2" evidence="4"/>
<dbReference type="GO" id="GO:0004735">
    <property type="term" value="F:pyrroline-5-carboxylate reductase activity"/>
    <property type="evidence" value="ECO:0007669"/>
    <property type="project" value="UniProtKB-UniRule"/>
</dbReference>
<accession>A0AAD3NZ72</accession>
<dbReference type="Gene3D" id="1.10.3730.10">
    <property type="entry name" value="ProC C-terminal domain-like"/>
    <property type="match status" value="1"/>
</dbReference>
<keyword evidence="4" id="KW-0963">Cytoplasm</keyword>
<dbReference type="EMBL" id="BSFH01000026">
    <property type="protein sequence ID" value="GLK64264.1"/>
    <property type="molecule type" value="Genomic_DNA"/>
</dbReference>
<comment type="subcellular location">
    <subcellularLocation>
        <location evidence="4">Cytoplasm</location>
    </subcellularLocation>
</comment>
<comment type="similarity">
    <text evidence="1 4">Belongs to the pyrroline-5-carboxylate reductase family.</text>
</comment>
<dbReference type="InterPro" id="IPR000304">
    <property type="entry name" value="Pyrroline-COOH_reductase"/>
</dbReference>
<dbReference type="SUPFAM" id="SSF51735">
    <property type="entry name" value="NAD(P)-binding Rossmann-fold domains"/>
    <property type="match status" value="1"/>
</dbReference>
<protein>
    <recommendedName>
        <fullName evidence="4">Pyrroline-5-carboxylate reductase</fullName>
        <shortName evidence="4">P5C reductase</shortName>
        <shortName evidence="4">P5CR</shortName>
        <ecNumber evidence="4">1.5.1.2</ecNumber>
    </recommendedName>
    <alternativeName>
        <fullName evidence="4">PCA reductase</fullName>
    </alternativeName>
</protein>